<dbReference type="InterPro" id="IPR050834">
    <property type="entry name" value="Glycosyltransf_2"/>
</dbReference>
<protein>
    <submittedName>
        <fullName evidence="2">Glycosyltransferase</fullName>
    </submittedName>
</protein>
<reference evidence="2 3" key="1">
    <citation type="submission" date="2020-06" db="EMBL/GenBank/DDBJ databases">
        <title>Rheinheimera sp. nov., a marine bacterium isolated from coastal.</title>
        <authorList>
            <person name="Yu Q."/>
            <person name="Qi Y."/>
            <person name="Pu J."/>
        </authorList>
    </citation>
    <scope>NUCLEOTIDE SEQUENCE [LARGE SCALE GENOMIC DNA]</scope>
    <source>
        <strain evidence="2 3">YQF-2</strain>
    </source>
</reference>
<dbReference type="EMBL" id="JABSOD010000005">
    <property type="protein sequence ID" value="NRQ42161.1"/>
    <property type="molecule type" value="Genomic_DNA"/>
</dbReference>
<gene>
    <name evidence="2" type="ORF">HRH59_06215</name>
</gene>
<dbReference type="SUPFAM" id="SSF53448">
    <property type="entry name" value="Nucleotide-diphospho-sugar transferases"/>
    <property type="match status" value="1"/>
</dbReference>
<dbReference type="RefSeq" id="WP_173500409.1">
    <property type="nucleotide sequence ID" value="NZ_JABSOD010000005.1"/>
</dbReference>
<evidence type="ECO:0000313" key="2">
    <source>
        <dbReference type="EMBL" id="NRQ42161.1"/>
    </source>
</evidence>
<keyword evidence="1" id="KW-0472">Membrane</keyword>
<dbReference type="Pfam" id="PF13641">
    <property type="entry name" value="Glyco_tranf_2_3"/>
    <property type="match status" value="1"/>
</dbReference>
<dbReference type="AlphaFoldDB" id="A0A7Y5APK0"/>
<accession>A0A7Y5APK0</accession>
<evidence type="ECO:0000256" key="1">
    <source>
        <dbReference type="SAM" id="Phobius"/>
    </source>
</evidence>
<dbReference type="InterPro" id="IPR029044">
    <property type="entry name" value="Nucleotide-diphossugar_trans"/>
</dbReference>
<keyword evidence="2" id="KW-0808">Transferase</keyword>
<dbReference type="Gene3D" id="3.90.550.10">
    <property type="entry name" value="Spore Coat Polysaccharide Biosynthesis Protein SpsA, Chain A"/>
    <property type="match status" value="1"/>
</dbReference>
<name>A0A7Y5APK0_9GAMM</name>
<sequence>MNKIKVVIGIPTFKRPQGLRRLLESIARQQADFSPIVLVADNEGEGGSGHVTVNEMKAGYPYQLVVIAVPARGISHVRNALMLHAFDKFEADMLAMVDDDEVVEQKWIASLVKMQQLENVDVTAGTVLPEFSVEPPVWTEKLNLYWRTIHPAGRIDLVQGTGNVLLNRSVWVKFKGQHFDPVFGLTGGGDKEFFTRLKSAGATFAFTPDAVSHEFIDSSRLTKEWAKQRAYRIGCGDVRIMRKNKMSMLSWLSEAVKTLSAFVYYSVLYIFCFNSERKKMHAIFKIMRQRGKLNGIFGTAPEVYKNVHGA</sequence>
<feature type="transmembrane region" description="Helical" evidence="1">
    <location>
        <begin position="249"/>
        <end position="271"/>
    </location>
</feature>
<keyword evidence="3" id="KW-1185">Reference proteome</keyword>
<dbReference type="PANTHER" id="PTHR43685">
    <property type="entry name" value="GLYCOSYLTRANSFERASE"/>
    <property type="match status" value="1"/>
</dbReference>
<comment type="caution">
    <text evidence="2">The sequence shown here is derived from an EMBL/GenBank/DDBJ whole genome shotgun (WGS) entry which is preliminary data.</text>
</comment>
<dbReference type="PANTHER" id="PTHR43685:SF11">
    <property type="entry name" value="GLYCOSYLTRANSFERASE TAGX-RELATED"/>
    <property type="match status" value="1"/>
</dbReference>
<dbReference type="Proteomes" id="UP000523161">
    <property type="component" value="Unassembled WGS sequence"/>
</dbReference>
<keyword evidence="1" id="KW-0812">Transmembrane</keyword>
<evidence type="ECO:0000313" key="3">
    <source>
        <dbReference type="Proteomes" id="UP000523161"/>
    </source>
</evidence>
<proteinExistence type="predicted"/>
<organism evidence="2 3">
    <name type="scientific">Rheinheimera lutimaris</name>
    <dbReference type="NCBI Taxonomy" id="2740584"/>
    <lineage>
        <taxon>Bacteria</taxon>
        <taxon>Pseudomonadati</taxon>
        <taxon>Pseudomonadota</taxon>
        <taxon>Gammaproteobacteria</taxon>
        <taxon>Chromatiales</taxon>
        <taxon>Chromatiaceae</taxon>
        <taxon>Rheinheimera</taxon>
    </lineage>
</organism>
<dbReference type="GO" id="GO:0016740">
    <property type="term" value="F:transferase activity"/>
    <property type="evidence" value="ECO:0007669"/>
    <property type="project" value="UniProtKB-KW"/>
</dbReference>
<keyword evidence="1" id="KW-1133">Transmembrane helix</keyword>